<dbReference type="InterPro" id="IPR045132">
    <property type="entry name" value="UBE4"/>
</dbReference>
<keyword evidence="7" id="KW-0963">Cytoplasm</keyword>
<comment type="subcellular location">
    <subcellularLocation>
        <location evidence="3">Cytoplasm</location>
    </subcellularLocation>
    <subcellularLocation>
        <location evidence="2">Nucleus</location>
    </subcellularLocation>
</comment>
<dbReference type="PANTHER" id="PTHR13931">
    <property type="entry name" value="UBIQUITINATION FACTOR E4"/>
    <property type="match status" value="1"/>
</dbReference>
<dbReference type="PROSITE" id="PS51698">
    <property type="entry name" value="U_BOX"/>
    <property type="match status" value="1"/>
</dbReference>
<comment type="pathway">
    <text evidence="4">Protein modification; protein ubiquitination.</text>
</comment>
<dbReference type="GO" id="GO:0005737">
    <property type="term" value="C:cytoplasm"/>
    <property type="evidence" value="ECO:0007669"/>
    <property type="project" value="UniProtKB-SubCell"/>
</dbReference>
<dbReference type="GO" id="GO:0000151">
    <property type="term" value="C:ubiquitin ligase complex"/>
    <property type="evidence" value="ECO:0007669"/>
    <property type="project" value="InterPro"/>
</dbReference>
<organism evidence="13 14">
    <name type="scientific">Mycena albidolilacea</name>
    <dbReference type="NCBI Taxonomy" id="1033008"/>
    <lineage>
        <taxon>Eukaryota</taxon>
        <taxon>Fungi</taxon>
        <taxon>Dikarya</taxon>
        <taxon>Basidiomycota</taxon>
        <taxon>Agaricomycotina</taxon>
        <taxon>Agaricomycetes</taxon>
        <taxon>Agaricomycetidae</taxon>
        <taxon>Agaricales</taxon>
        <taxon>Marasmiineae</taxon>
        <taxon>Mycenaceae</taxon>
        <taxon>Mycena</taxon>
    </lineage>
</organism>
<accession>A0AAD7F4Y0</accession>
<evidence type="ECO:0000256" key="5">
    <source>
        <dbReference type="ARBA" id="ARBA00007434"/>
    </source>
</evidence>
<evidence type="ECO:0000256" key="1">
    <source>
        <dbReference type="ARBA" id="ARBA00000900"/>
    </source>
</evidence>
<dbReference type="SUPFAM" id="SSF57850">
    <property type="entry name" value="RING/U-box"/>
    <property type="match status" value="1"/>
</dbReference>
<comment type="catalytic activity">
    <reaction evidence="1">
        <text>S-ubiquitinyl-[E2 ubiquitin-conjugating enzyme]-L-cysteine + [acceptor protein]-L-lysine = [E2 ubiquitin-conjugating enzyme]-L-cysteine + N(6)-ubiquitinyl-[acceptor protein]-L-lysine.</text>
        <dbReference type="EC" id="2.3.2.27"/>
    </reaction>
</comment>
<feature type="region of interest" description="Disordered" evidence="11">
    <location>
        <begin position="18"/>
        <end position="69"/>
    </location>
</feature>
<sequence length="1099" mass="123083">MNDAATPQEDADRIRLKRLAKLQGAASSSSNTSTPAPATPPPQPKPAPKPPVSTPPLKRLAETPPPISSVKKKTLLPLDVNAWEHETIGHVFHVTLDRKVAEQSGYDIVWLKTLADELGAEEPQRTAVPLNGDIIDRLLIARLELDPSNMTDDLDFLPVLASLPPQQTTFEYLVGCWKRLNSARSALMKKAYSPVDVQNALTRLEKVRELIVSYTGLTLQEPEMFPQPSGRLLGPPELVAPLLSLSALSVPLLGSSSSSPNTLTPSDIDVFLQDLTRRFEPDNEIDDVLGPVVRQLLFHESLFRPEGLGGGDAGWRGVVSGLEALVSIKGIAVMITRMEDFNPANATAATFEQVSLFGPLCRLGIFAREWPGIAMGYFSDPEKRSRDDIDSSNASLRGTLKSLQSSLFQIFNTLVRASAESREAVLEYFARVVSLNVKRAGMQVEPETVATDSFMVNLQSILLRFAEPFMDANYTKMDRIDPLFYARSKRIDLQDETRIKATSEEASKWAEEQQDPNAAPSNFVSNIFYLAVAMSHYGILHTISTYSDLAKHLEDMQRHLDMLQGDGSWMGSPLQARTEQAINTVKVEMAKIRMQQLAFEAQLLDPELVFRSIGFTNFLSTWLIRQVDPAKKHPNPPAELPLPKEVPMAFRVLPEYILEDIVDYLHFIVQTSPDKFDLSGKTELLIFVLTFLNSTWYIKNPFLKSKINDVLFFGIWGYGRERNGLLGNMLNTHPMALRHLMPALTHFYIEVEQTGASSQFYDKFSARRNISYILKVVWDNPSHRERLNAEAARDGDKFVRFVNLMINDVTYLMDESLSELTQIHTIQREMDDTAAWNATPQAARREREGTLRNLERHASGYISLGRSTVELLKIFTAELPAPFMMPEIVDRLAAMLDYNLHALVGPKYRDLEVRDREKLKFNPKALLSDIVQVFLNLGGREEFVQAVAGDGRSYSAELFERAAQTVLKRGLKTEGEVGQLRAFVAKVEEARLTMEAEEDLGEVPDEFLDPLMFTVMRDPVLLPSSRTVIDRSTIKSHLLSDAKDPFNRVPLTIDEVVPDTALKARIEAFLIERRSRPALEVPPPVAAEDAGTDSLMDTT</sequence>
<dbReference type="InterPro" id="IPR013083">
    <property type="entry name" value="Znf_RING/FYVE/PHD"/>
</dbReference>
<dbReference type="GO" id="GO:0034450">
    <property type="term" value="F:ubiquitin-ubiquitin ligase activity"/>
    <property type="evidence" value="ECO:0007669"/>
    <property type="project" value="InterPro"/>
</dbReference>
<feature type="domain" description="U-box" evidence="12">
    <location>
        <begin position="1002"/>
        <end position="1076"/>
    </location>
</feature>
<dbReference type="Pfam" id="PF10408">
    <property type="entry name" value="Ufd2P_core"/>
    <property type="match status" value="1"/>
</dbReference>
<gene>
    <name evidence="13" type="ORF">DFH08DRAFT_835927</name>
</gene>
<dbReference type="CDD" id="cd16657">
    <property type="entry name" value="RING-Ubox_UBE4A"/>
    <property type="match status" value="1"/>
</dbReference>
<dbReference type="InterPro" id="IPR003613">
    <property type="entry name" value="Ubox_domain"/>
</dbReference>
<comment type="caution">
    <text evidence="13">The sequence shown here is derived from an EMBL/GenBank/DDBJ whole genome shotgun (WGS) entry which is preliminary data.</text>
</comment>
<name>A0AAD7F4Y0_9AGAR</name>
<dbReference type="GO" id="GO:0000209">
    <property type="term" value="P:protein polyubiquitination"/>
    <property type="evidence" value="ECO:0007669"/>
    <property type="project" value="TreeGrafter"/>
</dbReference>
<feature type="compositionally biased region" description="Low complexity" evidence="11">
    <location>
        <begin position="25"/>
        <end position="36"/>
    </location>
</feature>
<dbReference type="GO" id="GO:0036503">
    <property type="term" value="P:ERAD pathway"/>
    <property type="evidence" value="ECO:0007669"/>
    <property type="project" value="InterPro"/>
</dbReference>
<keyword evidence="9" id="KW-0833">Ubl conjugation pathway</keyword>
<dbReference type="GO" id="GO:0005634">
    <property type="term" value="C:nucleus"/>
    <property type="evidence" value="ECO:0007669"/>
    <property type="project" value="UniProtKB-SubCell"/>
</dbReference>
<dbReference type="Proteomes" id="UP001218218">
    <property type="component" value="Unassembled WGS sequence"/>
</dbReference>
<dbReference type="Pfam" id="PF04564">
    <property type="entry name" value="U-box"/>
    <property type="match status" value="1"/>
</dbReference>
<dbReference type="Gene3D" id="3.30.40.10">
    <property type="entry name" value="Zinc/RING finger domain, C3HC4 (zinc finger)"/>
    <property type="match status" value="1"/>
</dbReference>
<dbReference type="FunFam" id="3.30.40.10:FF:000055">
    <property type="entry name" value="Ubiquitin conjugation factor e4 a"/>
    <property type="match status" value="1"/>
</dbReference>
<dbReference type="InterPro" id="IPR019474">
    <property type="entry name" value="Ub_conjug_fac_E4_core"/>
</dbReference>
<keyword evidence="10" id="KW-0539">Nucleus</keyword>
<dbReference type="GO" id="GO:0006511">
    <property type="term" value="P:ubiquitin-dependent protein catabolic process"/>
    <property type="evidence" value="ECO:0007669"/>
    <property type="project" value="InterPro"/>
</dbReference>
<feature type="compositionally biased region" description="Pro residues" evidence="11">
    <location>
        <begin position="37"/>
        <end position="54"/>
    </location>
</feature>
<protein>
    <recommendedName>
        <fullName evidence="6">RING-type E3 ubiquitin transferase</fullName>
        <ecNumber evidence="6">2.3.2.27</ecNumber>
    </recommendedName>
</protein>
<evidence type="ECO:0000256" key="2">
    <source>
        <dbReference type="ARBA" id="ARBA00004123"/>
    </source>
</evidence>
<evidence type="ECO:0000256" key="6">
    <source>
        <dbReference type="ARBA" id="ARBA00012483"/>
    </source>
</evidence>
<evidence type="ECO:0000313" key="14">
    <source>
        <dbReference type="Proteomes" id="UP001218218"/>
    </source>
</evidence>
<reference evidence="13" key="1">
    <citation type="submission" date="2023-03" db="EMBL/GenBank/DDBJ databases">
        <title>Massive genome expansion in bonnet fungi (Mycena s.s.) driven by repeated elements and novel gene families across ecological guilds.</title>
        <authorList>
            <consortium name="Lawrence Berkeley National Laboratory"/>
            <person name="Harder C.B."/>
            <person name="Miyauchi S."/>
            <person name="Viragh M."/>
            <person name="Kuo A."/>
            <person name="Thoen E."/>
            <person name="Andreopoulos B."/>
            <person name="Lu D."/>
            <person name="Skrede I."/>
            <person name="Drula E."/>
            <person name="Henrissat B."/>
            <person name="Morin E."/>
            <person name="Kohler A."/>
            <person name="Barry K."/>
            <person name="LaButti K."/>
            <person name="Morin E."/>
            <person name="Salamov A."/>
            <person name="Lipzen A."/>
            <person name="Mereny Z."/>
            <person name="Hegedus B."/>
            <person name="Baldrian P."/>
            <person name="Stursova M."/>
            <person name="Weitz H."/>
            <person name="Taylor A."/>
            <person name="Grigoriev I.V."/>
            <person name="Nagy L.G."/>
            <person name="Martin F."/>
            <person name="Kauserud H."/>
        </authorList>
    </citation>
    <scope>NUCLEOTIDE SEQUENCE</scope>
    <source>
        <strain evidence="13">CBHHK002</strain>
    </source>
</reference>
<dbReference type="EMBL" id="JARIHO010000002">
    <property type="protein sequence ID" value="KAJ7366918.1"/>
    <property type="molecule type" value="Genomic_DNA"/>
</dbReference>
<evidence type="ECO:0000256" key="9">
    <source>
        <dbReference type="ARBA" id="ARBA00022786"/>
    </source>
</evidence>
<evidence type="ECO:0000256" key="10">
    <source>
        <dbReference type="ARBA" id="ARBA00023242"/>
    </source>
</evidence>
<evidence type="ECO:0000256" key="3">
    <source>
        <dbReference type="ARBA" id="ARBA00004496"/>
    </source>
</evidence>
<evidence type="ECO:0000259" key="12">
    <source>
        <dbReference type="PROSITE" id="PS51698"/>
    </source>
</evidence>
<evidence type="ECO:0000256" key="11">
    <source>
        <dbReference type="SAM" id="MobiDB-lite"/>
    </source>
</evidence>
<evidence type="ECO:0000256" key="7">
    <source>
        <dbReference type="ARBA" id="ARBA00022490"/>
    </source>
</evidence>
<comment type="similarity">
    <text evidence="5">Belongs to the ubiquitin conjugation factor E4 family.</text>
</comment>
<keyword evidence="14" id="KW-1185">Reference proteome</keyword>
<proteinExistence type="inferred from homology"/>
<dbReference type="SMART" id="SM00504">
    <property type="entry name" value="Ubox"/>
    <property type="match status" value="1"/>
</dbReference>
<evidence type="ECO:0000256" key="8">
    <source>
        <dbReference type="ARBA" id="ARBA00022679"/>
    </source>
</evidence>
<evidence type="ECO:0000313" key="13">
    <source>
        <dbReference type="EMBL" id="KAJ7366918.1"/>
    </source>
</evidence>
<keyword evidence="8" id="KW-0808">Transferase</keyword>
<dbReference type="EC" id="2.3.2.27" evidence="6"/>
<evidence type="ECO:0000256" key="4">
    <source>
        <dbReference type="ARBA" id="ARBA00004906"/>
    </source>
</evidence>
<dbReference type="PANTHER" id="PTHR13931:SF2">
    <property type="entry name" value="UBIQUITIN CONJUGATION FACTOR E4 B"/>
    <property type="match status" value="1"/>
</dbReference>
<dbReference type="AlphaFoldDB" id="A0AAD7F4Y0"/>